<dbReference type="PROSITE" id="PS50943">
    <property type="entry name" value="HTH_CROC1"/>
    <property type="match status" value="1"/>
</dbReference>
<dbReference type="Gene3D" id="1.10.260.40">
    <property type="entry name" value="lambda repressor-like DNA-binding domains"/>
    <property type="match status" value="1"/>
</dbReference>
<feature type="domain" description="HTH cro/C1-type" evidence="1">
    <location>
        <begin position="28"/>
        <end position="79"/>
    </location>
</feature>
<dbReference type="InterPro" id="IPR010982">
    <property type="entry name" value="Lambda_DNA-bd_dom_sf"/>
</dbReference>
<dbReference type="PANTHER" id="PTHR35010">
    <property type="entry name" value="BLL4672 PROTEIN-RELATED"/>
    <property type="match status" value="1"/>
</dbReference>
<dbReference type="PANTHER" id="PTHR35010:SF2">
    <property type="entry name" value="BLL4672 PROTEIN"/>
    <property type="match status" value="1"/>
</dbReference>
<dbReference type="OrthoDB" id="3542608at2"/>
<organism evidence="2 3">
    <name type="scientific">Lentzea xinjiangensis</name>
    <dbReference type="NCBI Taxonomy" id="402600"/>
    <lineage>
        <taxon>Bacteria</taxon>
        <taxon>Bacillati</taxon>
        <taxon>Actinomycetota</taxon>
        <taxon>Actinomycetes</taxon>
        <taxon>Pseudonocardiales</taxon>
        <taxon>Pseudonocardiaceae</taxon>
        <taxon>Lentzea</taxon>
    </lineage>
</organism>
<reference evidence="3" key="1">
    <citation type="submission" date="2016-10" db="EMBL/GenBank/DDBJ databases">
        <authorList>
            <person name="Varghese N."/>
            <person name="Submissions S."/>
        </authorList>
    </citation>
    <scope>NUCLEOTIDE SEQUENCE [LARGE SCALE GENOMIC DNA]</scope>
    <source>
        <strain evidence="3">CGMCC 4.3525</strain>
    </source>
</reference>
<dbReference type="Gene3D" id="3.30.450.180">
    <property type="match status" value="1"/>
</dbReference>
<evidence type="ECO:0000313" key="2">
    <source>
        <dbReference type="EMBL" id="SEP79240.1"/>
    </source>
</evidence>
<dbReference type="Pfam" id="PF13560">
    <property type="entry name" value="HTH_31"/>
    <property type="match status" value="1"/>
</dbReference>
<dbReference type="RefSeq" id="WP_089948707.1">
    <property type="nucleotide sequence ID" value="NZ_FOFR01000001.1"/>
</dbReference>
<dbReference type="GO" id="GO:0003677">
    <property type="term" value="F:DNA binding"/>
    <property type="evidence" value="ECO:0007669"/>
    <property type="project" value="InterPro"/>
</dbReference>
<dbReference type="Proteomes" id="UP000199352">
    <property type="component" value="Unassembled WGS sequence"/>
</dbReference>
<proteinExistence type="predicted"/>
<dbReference type="SUPFAM" id="SSF47413">
    <property type="entry name" value="lambda repressor-like DNA-binding domains"/>
    <property type="match status" value="1"/>
</dbReference>
<keyword evidence="3" id="KW-1185">Reference proteome</keyword>
<evidence type="ECO:0000259" key="1">
    <source>
        <dbReference type="PROSITE" id="PS50943"/>
    </source>
</evidence>
<dbReference type="STRING" id="402600.SAMN05216188_101504"/>
<dbReference type="AlphaFoldDB" id="A0A1H9AR96"/>
<name>A0A1H9AR96_9PSEU</name>
<accession>A0A1H9AR96</accession>
<dbReference type="InterPro" id="IPR041413">
    <property type="entry name" value="MLTR_LBD"/>
</dbReference>
<dbReference type="CDD" id="cd00093">
    <property type="entry name" value="HTH_XRE"/>
    <property type="match status" value="1"/>
</dbReference>
<dbReference type="Pfam" id="PF17765">
    <property type="entry name" value="MLTR_LBD"/>
    <property type="match status" value="1"/>
</dbReference>
<sequence>MALHDLGVEVRRLRENTKPAAIGLPSGARRARGVRREELAELAGVSADYVRRLEQGRRHPSAAVVNAIARALRVSAAEHERLCALAGYAAVHGRVPSEAGPASTRLLERFADTPVFLCDAAWNVVAVNSAWMALGAGSPTGQARDWNVAWRTFCNAHREISRTDDRAAQFQAMLAARLHRTGLRHPADEPLAELVDELRTTSRSFDELWRAPSNVATYENRAVFRHPGVGDIALDGTLLDVPDDGLMAVILTAAPGSADEGRLGEVVRAVTGPTVIRVGQAGPG</sequence>
<gene>
    <name evidence="2" type="ORF">SAMN05216188_101504</name>
</gene>
<dbReference type="EMBL" id="FOFR01000001">
    <property type="protein sequence ID" value="SEP79240.1"/>
    <property type="molecule type" value="Genomic_DNA"/>
</dbReference>
<dbReference type="InterPro" id="IPR001387">
    <property type="entry name" value="Cro/C1-type_HTH"/>
</dbReference>
<protein>
    <submittedName>
        <fullName evidence="2">Helix-turn-helix domain-containing protein</fullName>
    </submittedName>
</protein>
<dbReference type="SMART" id="SM00530">
    <property type="entry name" value="HTH_XRE"/>
    <property type="match status" value="1"/>
</dbReference>
<evidence type="ECO:0000313" key="3">
    <source>
        <dbReference type="Proteomes" id="UP000199352"/>
    </source>
</evidence>